<evidence type="ECO:0000313" key="16">
    <source>
        <dbReference type="EMBL" id="NIJ24068.1"/>
    </source>
</evidence>
<dbReference type="PRINTS" id="PR00834">
    <property type="entry name" value="PROTEASES2C"/>
</dbReference>
<dbReference type="Proteomes" id="UP000788153">
    <property type="component" value="Unassembled WGS sequence"/>
</dbReference>
<dbReference type="Gene3D" id="2.40.10.120">
    <property type="match status" value="1"/>
</dbReference>
<comment type="subcellular location">
    <subcellularLocation>
        <location evidence="2">Periplasm</location>
    </subcellularLocation>
</comment>
<protein>
    <recommendedName>
        <fullName evidence="5">Probable periplasmic serine endoprotease DegP-like</fullName>
        <ecNumber evidence="4">3.4.21.107</ecNumber>
    </recommendedName>
    <alternativeName>
        <fullName evidence="13">Protease Do</fullName>
    </alternativeName>
</protein>
<feature type="domain" description="PDZ" evidence="15">
    <location>
        <begin position="383"/>
        <end position="489"/>
    </location>
</feature>
<keyword evidence="17" id="KW-1185">Reference proteome</keyword>
<dbReference type="Pfam" id="PF00595">
    <property type="entry name" value="PDZ"/>
    <property type="match status" value="1"/>
</dbReference>
<evidence type="ECO:0000256" key="5">
    <source>
        <dbReference type="ARBA" id="ARBA00013958"/>
    </source>
</evidence>
<evidence type="ECO:0000256" key="11">
    <source>
        <dbReference type="ARBA" id="ARBA00022825"/>
    </source>
</evidence>
<dbReference type="PANTHER" id="PTHR22939:SF130">
    <property type="entry name" value="PERIPLASMIC SERINE ENDOPROTEASE DEGP-LIKE-RELATED"/>
    <property type="match status" value="1"/>
</dbReference>
<dbReference type="Gene3D" id="2.30.42.10">
    <property type="match status" value="2"/>
</dbReference>
<dbReference type="GO" id="GO:0008233">
    <property type="term" value="F:peptidase activity"/>
    <property type="evidence" value="ECO:0007669"/>
    <property type="project" value="UniProtKB-KW"/>
</dbReference>
<accession>A0ABX0U0H3</accession>
<dbReference type="InterPro" id="IPR001478">
    <property type="entry name" value="PDZ"/>
</dbReference>
<evidence type="ECO:0000256" key="1">
    <source>
        <dbReference type="ARBA" id="ARBA00001772"/>
    </source>
</evidence>
<evidence type="ECO:0000259" key="15">
    <source>
        <dbReference type="PROSITE" id="PS50106"/>
    </source>
</evidence>
<keyword evidence="11" id="KW-0720">Serine protease</keyword>
<feature type="domain" description="PDZ" evidence="15">
    <location>
        <begin position="271"/>
        <end position="347"/>
    </location>
</feature>
<dbReference type="SMART" id="SM00228">
    <property type="entry name" value="PDZ"/>
    <property type="match status" value="2"/>
</dbReference>
<dbReference type="InterPro" id="IPR011782">
    <property type="entry name" value="Pept_S1C_Do"/>
</dbReference>
<dbReference type="PROSITE" id="PS50106">
    <property type="entry name" value="PDZ"/>
    <property type="match status" value="2"/>
</dbReference>
<dbReference type="RefSeq" id="WP_140046441.1">
    <property type="nucleotide sequence ID" value="NZ_BAAAEV010000001.1"/>
</dbReference>
<evidence type="ECO:0000256" key="13">
    <source>
        <dbReference type="ARBA" id="ARBA00032850"/>
    </source>
</evidence>
<evidence type="ECO:0000256" key="2">
    <source>
        <dbReference type="ARBA" id="ARBA00004418"/>
    </source>
</evidence>
<proteinExistence type="inferred from homology"/>
<dbReference type="InterPro" id="IPR001940">
    <property type="entry name" value="Peptidase_S1C"/>
</dbReference>
<keyword evidence="8" id="KW-0677">Repeat</keyword>
<dbReference type="SUPFAM" id="SSF50156">
    <property type="entry name" value="PDZ domain-like"/>
    <property type="match status" value="2"/>
</dbReference>
<evidence type="ECO:0000256" key="12">
    <source>
        <dbReference type="ARBA" id="ARBA00023016"/>
    </source>
</evidence>
<name>A0ABX0U0H3_9SPHN</name>
<keyword evidence="7 14" id="KW-0732">Signal</keyword>
<feature type="signal peptide" evidence="14">
    <location>
        <begin position="1"/>
        <end position="18"/>
    </location>
</feature>
<dbReference type="PANTHER" id="PTHR22939">
    <property type="entry name" value="SERINE PROTEASE FAMILY S1C HTRA-RELATED"/>
    <property type="match status" value="1"/>
</dbReference>
<evidence type="ECO:0000313" key="17">
    <source>
        <dbReference type="Proteomes" id="UP000788153"/>
    </source>
</evidence>
<dbReference type="EC" id="3.4.21.107" evidence="4"/>
<dbReference type="Pfam" id="PF13180">
    <property type="entry name" value="PDZ_2"/>
    <property type="match status" value="1"/>
</dbReference>
<sequence length="502" mass="52014">MRYAYAITTALLVGGAAATMTLDTPLGAQTAQNEPGAIQAQSPRAGAPTSFADMVARLQPAVVNISTTQRVTVQNSNPFAGTPFENFFGNRGGGGRPTTREGQSLGSGFIISEDGYVVTNNHVISPGARNATVESVTVTLSDGKEYVAKVVGRDEESDLAVLKIDGDNLPFVRFGDSKQARVGDWVVAIGNPFGLGGTVTAGIISALNRVAAGPYDRFIQTDASINQGNSGGPMFDMQGNVIGINSQILSPTGGNVGVGFAIPAEQAAPIVATLRRGDTVTRGYLGVGIQPVTPEIAAALGLEEDRGEIIRSVEPDQAAQRAGIRPGDIVVGVAGQEVTEQQTLSILVANTRPGTRLPIELIRDGRRQTVTATVGTRPSQEELAGFQMDEEGEPAMPDPGATADATLGLSVQALTPQIARSIGVDPSVRGVVVSGADPSSDAGQKGIRRGDVIISINRQPVTSAADITRGVAAARSAGRDQVLLYIQRGRGAPAFFPIEIAE</sequence>
<keyword evidence="12" id="KW-0346">Stress response</keyword>
<evidence type="ECO:0000256" key="7">
    <source>
        <dbReference type="ARBA" id="ARBA00022729"/>
    </source>
</evidence>
<dbReference type="NCBIfam" id="TIGR02037">
    <property type="entry name" value="degP_htrA_DO"/>
    <property type="match status" value="1"/>
</dbReference>
<keyword evidence="9" id="KW-0574">Periplasm</keyword>
<evidence type="ECO:0000256" key="6">
    <source>
        <dbReference type="ARBA" id="ARBA00022670"/>
    </source>
</evidence>
<evidence type="ECO:0000256" key="9">
    <source>
        <dbReference type="ARBA" id="ARBA00022764"/>
    </source>
</evidence>
<keyword evidence="10 16" id="KW-0378">Hydrolase</keyword>
<evidence type="ECO:0000256" key="14">
    <source>
        <dbReference type="SAM" id="SignalP"/>
    </source>
</evidence>
<dbReference type="EMBL" id="JAASQP010000001">
    <property type="protein sequence ID" value="NIJ24068.1"/>
    <property type="molecule type" value="Genomic_DNA"/>
</dbReference>
<dbReference type="InterPro" id="IPR036034">
    <property type="entry name" value="PDZ_sf"/>
</dbReference>
<keyword evidence="6 16" id="KW-0645">Protease</keyword>
<organism evidence="16 17">
    <name type="scientific">Sphingomonas japonica</name>
    <dbReference type="NCBI Taxonomy" id="511662"/>
    <lineage>
        <taxon>Bacteria</taxon>
        <taxon>Pseudomonadati</taxon>
        <taxon>Pseudomonadota</taxon>
        <taxon>Alphaproteobacteria</taxon>
        <taxon>Sphingomonadales</taxon>
        <taxon>Sphingomonadaceae</taxon>
        <taxon>Sphingomonas</taxon>
    </lineage>
</organism>
<comment type="catalytic activity">
    <reaction evidence="1">
        <text>Acts on substrates that are at least partially unfolded. The cleavage site P1 residue is normally between a pair of hydrophobic residues, such as Val-|-Val.</text>
        <dbReference type="EC" id="3.4.21.107"/>
    </reaction>
</comment>
<evidence type="ECO:0000256" key="10">
    <source>
        <dbReference type="ARBA" id="ARBA00022801"/>
    </source>
</evidence>
<evidence type="ECO:0000256" key="4">
    <source>
        <dbReference type="ARBA" id="ARBA00013035"/>
    </source>
</evidence>
<dbReference type="SUPFAM" id="SSF50494">
    <property type="entry name" value="Trypsin-like serine proteases"/>
    <property type="match status" value="1"/>
</dbReference>
<reference evidence="16 17" key="1">
    <citation type="submission" date="2020-03" db="EMBL/GenBank/DDBJ databases">
        <title>Genomic Encyclopedia of Type Strains, Phase IV (KMG-IV): sequencing the most valuable type-strain genomes for metagenomic binning, comparative biology and taxonomic classification.</title>
        <authorList>
            <person name="Goeker M."/>
        </authorList>
    </citation>
    <scope>NUCLEOTIDE SEQUENCE [LARGE SCALE GENOMIC DNA]</scope>
    <source>
        <strain evidence="16 17">DSM 22753</strain>
    </source>
</reference>
<dbReference type="GO" id="GO:0006508">
    <property type="term" value="P:proteolysis"/>
    <property type="evidence" value="ECO:0007669"/>
    <property type="project" value="UniProtKB-KW"/>
</dbReference>
<evidence type="ECO:0000256" key="8">
    <source>
        <dbReference type="ARBA" id="ARBA00022737"/>
    </source>
</evidence>
<dbReference type="InterPro" id="IPR009003">
    <property type="entry name" value="Peptidase_S1_PA"/>
</dbReference>
<gene>
    <name evidence="16" type="ORF">FHT01_001610</name>
</gene>
<dbReference type="Pfam" id="PF13365">
    <property type="entry name" value="Trypsin_2"/>
    <property type="match status" value="1"/>
</dbReference>
<evidence type="ECO:0000256" key="3">
    <source>
        <dbReference type="ARBA" id="ARBA00010541"/>
    </source>
</evidence>
<feature type="chain" id="PRO_5047504703" description="Probable periplasmic serine endoprotease DegP-like" evidence="14">
    <location>
        <begin position="19"/>
        <end position="502"/>
    </location>
</feature>
<comment type="similarity">
    <text evidence="3">Belongs to the peptidase S1C family.</text>
</comment>
<comment type="caution">
    <text evidence="16">The sequence shown here is derived from an EMBL/GenBank/DDBJ whole genome shotgun (WGS) entry which is preliminary data.</text>
</comment>